<proteinExistence type="predicted"/>
<organism evidence="1 2">
    <name type="scientific">Pelobium manganitolerans</name>
    <dbReference type="NCBI Taxonomy" id="1842495"/>
    <lineage>
        <taxon>Bacteria</taxon>
        <taxon>Pseudomonadati</taxon>
        <taxon>Bacteroidota</taxon>
        <taxon>Sphingobacteriia</taxon>
        <taxon>Sphingobacteriales</taxon>
        <taxon>Sphingobacteriaceae</taxon>
        <taxon>Pelobium</taxon>
    </lineage>
</organism>
<dbReference type="RefSeq" id="WP_120180658.1">
    <property type="nucleotide sequence ID" value="NZ_MBTA01000003.1"/>
</dbReference>
<dbReference type="Proteomes" id="UP000283433">
    <property type="component" value="Unassembled WGS sequence"/>
</dbReference>
<gene>
    <name evidence="1" type="ORF">BCY91_14130</name>
</gene>
<comment type="caution">
    <text evidence="1">The sequence shown here is derived from an EMBL/GenBank/DDBJ whole genome shotgun (WGS) entry which is preliminary data.</text>
</comment>
<name>A0A419SAH0_9SPHI</name>
<sequence length="357" mass="40638">MAVINPADLTFNGQEVREFAECIFEELYANPVLDQNHLIVEDIVAKQQIAIFGHLSKITKKDPGCGLGKVTKNIPMSEKFWNPVQLKIWLSECHNQFDATFMVYYKKKGKEYPDLTVTEIFSQWLVEEVSQAAAEDILRIVYFSDTAAKKIADGGVFSASVDLTDYDHLNGFFKQAFAIVAANSKQRVTIAKNAGASYAAQTFDDNDTTNRVATKILQNLIWNADIRFRNDPNFEILATRSLADQYAKERLNNDKLETVYHREESGIESIMVLGKKVFIYDIWDRTIQADQDNGTKWNLPHRALAVSKNNMQIGFDEDQAYGDFDVFYDKMTETSNIKGGYKADAVIVEDFRLMFAY</sequence>
<dbReference type="OrthoDB" id="1032063at2"/>
<evidence type="ECO:0000313" key="2">
    <source>
        <dbReference type="Proteomes" id="UP000283433"/>
    </source>
</evidence>
<keyword evidence="2" id="KW-1185">Reference proteome</keyword>
<evidence type="ECO:0008006" key="3">
    <source>
        <dbReference type="Google" id="ProtNLM"/>
    </source>
</evidence>
<evidence type="ECO:0000313" key="1">
    <source>
        <dbReference type="EMBL" id="RKD19011.1"/>
    </source>
</evidence>
<dbReference type="EMBL" id="MBTA01000003">
    <property type="protein sequence ID" value="RKD19011.1"/>
    <property type="molecule type" value="Genomic_DNA"/>
</dbReference>
<dbReference type="AlphaFoldDB" id="A0A419SAH0"/>
<accession>A0A419SAH0</accession>
<protein>
    <recommendedName>
        <fullName evidence="3">Phage capsid protein</fullName>
    </recommendedName>
</protein>
<reference evidence="1 2" key="1">
    <citation type="submission" date="2016-07" db="EMBL/GenBank/DDBJ databases">
        <title>Genome of Pelobium manganitolerans.</title>
        <authorList>
            <person name="Wu S."/>
            <person name="Wang G."/>
        </authorList>
    </citation>
    <scope>NUCLEOTIDE SEQUENCE [LARGE SCALE GENOMIC DNA]</scope>
    <source>
        <strain evidence="1 2">YS-25</strain>
    </source>
</reference>